<keyword evidence="1" id="KW-0812">Transmembrane</keyword>
<feature type="signal peptide" evidence="2">
    <location>
        <begin position="1"/>
        <end position="26"/>
    </location>
</feature>
<evidence type="ECO:0000313" key="4">
    <source>
        <dbReference type="Proteomes" id="UP000030512"/>
    </source>
</evidence>
<gene>
    <name evidence="3" type="ORF">JT25_004850</name>
</gene>
<protein>
    <submittedName>
        <fullName evidence="3">Uncharacterized protein</fullName>
    </submittedName>
</protein>
<organism evidence="3 4">
    <name type="scientific">Methylomonas denitrificans</name>
    <dbReference type="NCBI Taxonomy" id="1538553"/>
    <lineage>
        <taxon>Bacteria</taxon>
        <taxon>Pseudomonadati</taxon>
        <taxon>Pseudomonadota</taxon>
        <taxon>Gammaproteobacteria</taxon>
        <taxon>Methylococcales</taxon>
        <taxon>Methylococcaceae</taxon>
        <taxon>Methylomonas</taxon>
    </lineage>
</organism>
<evidence type="ECO:0000256" key="2">
    <source>
        <dbReference type="SAM" id="SignalP"/>
    </source>
</evidence>
<feature type="transmembrane region" description="Helical" evidence="1">
    <location>
        <begin position="289"/>
        <end position="305"/>
    </location>
</feature>
<name>A0A126T154_9GAMM</name>
<reference evidence="3 4" key="1">
    <citation type="journal article" date="2015" name="Environ. Microbiol.">
        <title>Methane oxidation coupled to nitrate reduction under hypoxia by the Gammaproteobacterium Methylomonas denitrificans, sp. nov. type strain FJG1.</title>
        <authorList>
            <person name="Kits K.D."/>
            <person name="Klotz M.G."/>
            <person name="Stein L.Y."/>
        </authorList>
    </citation>
    <scope>NUCLEOTIDE SEQUENCE [LARGE SCALE GENOMIC DNA]</scope>
    <source>
        <strain evidence="3 4">FJG1</strain>
    </source>
</reference>
<sequence>MKPITHQLALALSLVSSALLCQTAYAVTTPADQDKLRIHTSMPRRTSDSLFSYTAEWRIDDGELYRSTGLSFLNAHKFDEATPPYAVTKKLLTSMKDGMIQLDPNWRGITITQPPEQAELIIANKTGYSLTTVTVRDYSNQGLRFDLADKNFNTDGVQIALDLVFSADVEYLDGFTSKKALTASQGEIEIKIDDQKPIHIKTDGKTTRELEQEIAKQLSISQLAETPLYPGMVSNDTRNNKPFDGSEVQFLNLAAKSIAIDITDPALGVLAKFKFKDENHSVKVVEPRFMLGALALTVVLAIVYFRRKNAKKPS</sequence>
<keyword evidence="1" id="KW-0472">Membrane</keyword>
<evidence type="ECO:0000256" key="1">
    <source>
        <dbReference type="SAM" id="Phobius"/>
    </source>
</evidence>
<feature type="chain" id="PRO_5007797695" evidence="2">
    <location>
        <begin position="27"/>
        <end position="314"/>
    </location>
</feature>
<keyword evidence="4" id="KW-1185">Reference proteome</keyword>
<evidence type="ECO:0000313" key="3">
    <source>
        <dbReference type="EMBL" id="AMK75820.1"/>
    </source>
</evidence>
<dbReference type="Proteomes" id="UP000030512">
    <property type="component" value="Chromosome"/>
</dbReference>
<dbReference type="AlphaFoldDB" id="A0A126T154"/>
<dbReference type="EMBL" id="CP014476">
    <property type="protein sequence ID" value="AMK75820.1"/>
    <property type="molecule type" value="Genomic_DNA"/>
</dbReference>
<dbReference type="STRING" id="1538553.JT25_004850"/>
<accession>A0A126T154</accession>
<keyword evidence="1" id="KW-1133">Transmembrane helix</keyword>
<dbReference type="RefSeq" id="WP_036273746.1">
    <property type="nucleotide sequence ID" value="NZ_CP014476.1"/>
</dbReference>
<dbReference type="OrthoDB" id="5571421at2"/>
<keyword evidence="2" id="KW-0732">Signal</keyword>
<proteinExistence type="predicted"/>
<dbReference type="KEGG" id="mdn:JT25_004850"/>